<organism evidence="2 3">
    <name type="scientific">Smittium megazygosporum</name>
    <dbReference type="NCBI Taxonomy" id="133381"/>
    <lineage>
        <taxon>Eukaryota</taxon>
        <taxon>Fungi</taxon>
        <taxon>Fungi incertae sedis</taxon>
        <taxon>Zoopagomycota</taxon>
        <taxon>Kickxellomycotina</taxon>
        <taxon>Harpellomycetes</taxon>
        <taxon>Harpellales</taxon>
        <taxon>Legeriomycetaceae</taxon>
        <taxon>Smittium</taxon>
    </lineage>
</organism>
<keyword evidence="1" id="KW-0472">Membrane</keyword>
<comment type="caution">
    <text evidence="2">The sequence shown here is derived from an EMBL/GenBank/DDBJ whole genome shotgun (WGS) entry which is preliminary data.</text>
</comment>
<reference evidence="2 3" key="1">
    <citation type="journal article" date="2018" name="MBio">
        <title>Comparative Genomics Reveals the Core Gene Toolbox for the Fungus-Insect Symbiosis.</title>
        <authorList>
            <person name="Wang Y."/>
            <person name="Stata M."/>
            <person name="Wang W."/>
            <person name="Stajich J.E."/>
            <person name="White M.M."/>
            <person name="Moncalvo J.M."/>
        </authorList>
    </citation>
    <scope>NUCLEOTIDE SEQUENCE [LARGE SCALE GENOMIC DNA]</scope>
    <source>
        <strain evidence="2 3">SC-DP-2</strain>
    </source>
</reference>
<dbReference type="AlphaFoldDB" id="A0A2T9ZIT7"/>
<gene>
    <name evidence="2" type="ORF">BB560_000982</name>
</gene>
<evidence type="ECO:0000256" key="1">
    <source>
        <dbReference type="SAM" id="Phobius"/>
    </source>
</evidence>
<feature type="transmembrane region" description="Helical" evidence="1">
    <location>
        <begin position="151"/>
        <end position="174"/>
    </location>
</feature>
<sequence length="441" mass="51426">MLNAVFIILCSFLGFFVVLFIIAIVARVYSKIKNYYFGYTNNYRIGKTYNGSLYNLSPIYHPKPEKSYDNDYYYTKDFYNSSKTLQQLNRAINALVLFLEKILYRVEKALTSYAYRSFSQRIYSSLETVISDAFFEVPLFLDFIIKHVIMAIYVSGINIFIAVLVVFFVLRIMIKQRLKARNESREHAGNLAEDQSIEAPCLEVQPQIAPKTEIIKHNIHEKTLESGLTKEKLDKRNEVWTKWRNTFKSSHLNEYPSRRYKSSPISNNIYIIHGYQQMPIKRPSFNNTLFSSRVQNFNNEYSIFNKKNVSLANCTQRKQTLRHSLKTENIKIGSEINLDRGKYLPKFNNSKTADQYCQMVSALKEGLPGKINEADETLNELVAPLPKRATRLEILKSRILTPIMAKIKSSRLEKLQLSELKRINGKRSDLEICLLKKKMFR</sequence>
<name>A0A2T9ZIT7_9FUNG</name>
<evidence type="ECO:0000313" key="3">
    <source>
        <dbReference type="Proteomes" id="UP000245609"/>
    </source>
</evidence>
<keyword evidence="3" id="KW-1185">Reference proteome</keyword>
<accession>A0A2T9ZIT7</accession>
<evidence type="ECO:0000313" key="2">
    <source>
        <dbReference type="EMBL" id="PVV04526.1"/>
    </source>
</evidence>
<dbReference type="EMBL" id="MBFS01000113">
    <property type="protein sequence ID" value="PVV04526.1"/>
    <property type="molecule type" value="Genomic_DNA"/>
</dbReference>
<keyword evidence="1" id="KW-0812">Transmembrane</keyword>
<protein>
    <submittedName>
        <fullName evidence="2">Uncharacterized protein</fullName>
    </submittedName>
</protein>
<keyword evidence="1" id="KW-1133">Transmembrane helix</keyword>
<feature type="transmembrane region" description="Helical" evidence="1">
    <location>
        <begin position="6"/>
        <end position="29"/>
    </location>
</feature>
<dbReference type="Proteomes" id="UP000245609">
    <property type="component" value="Unassembled WGS sequence"/>
</dbReference>
<feature type="transmembrane region" description="Helical" evidence="1">
    <location>
        <begin position="126"/>
        <end position="145"/>
    </location>
</feature>
<proteinExistence type="predicted"/>